<proteinExistence type="predicted"/>
<dbReference type="RefSeq" id="WP_000793522.1">
    <property type="nucleotide sequence ID" value="NZ_CP011931.1"/>
</dbReference>
<name>A0AAQ1NXH4_LEPIR</name>
<gene>
    <name evidence="1" type="ORF">LMANV2_320052</name>
</gene>
<comment type="caution">
    <text evidence="1">The sequence shown here is derived from an EMBL/GenBank/DDBJ whole genome shotgun (WGS) entry which is preliminary data.</text>
</comment>
<accession>A0AAQ1NXH4</accession>
<dbReference type="EMBL" id="OEJX01000026">
    <property type="protein sequence ID" value="SOR61610.1"/>
    <property type="molecule type" value="Genomic_DNA"/>
</dbReference>
<sequence length="215" mass="26002">MKNLQPEEFQISKKFHDFLKTRIEDFEEKKYAQAFEKVDWQKVTREAYESVNSYWQELSETEKRSIGIFDVRWDDASTQYCIEFDYDLDTNDPENAMSEGCIYNKPVIDYSNFIKENLKEEPENIWKTMDDDYSVMQDILCRFSIEVILLTLKNESFAVIPKQKPYYLMFAYYHDEEASIIFDNSNVIEIDLYLYPVIPYKFYIKNVFIKKFYIN</sequence>
<evidence type="ECO:0000313" key="2">
    <source>
        <dbReference type="Proteomes" id="UP000234460"/>
    </source>
</evidence>
<protein>
    <submittedName>
        <fullName evidence="1">Leucine rich repeat protein</fullName>
    </submittedName>
</protein>
<organism evidence="1 2">
    <name type="scientific">Leptospira interrogans serovar Manilae</name>
    <dbReference type="NCBI Taxonomy" id="214675"/>
    <lineage>
        <taxon>Bacteria</taxon>
        <taxon>Pseudomonadati</taxon>
        <taxon>Spirochaetota</taxon>
        <taxon>Spirochaetia</taxon>
        <taxon>Leptospirales</taxon>
        <taxon>Leptospiraceae</taxon>
        <taxon>Leptospira</taxon>
    </lineage>
</organism>
<dbReference type="AlphaFoldDB" id="A0AAQ1NXH4"/>
<evidence type="ECO:0000313" key="1">
    <source>
        <dbReference type="EMBL" id="SOR61610.1"/>
    </source>
</evidence>
<reference evidence="1 2" key="1">
    <citation type="submission" date="2017-11" db="EMBL/GenBank/DDBJ databases">
        <authorList>
            <person name="Lechat P."/>
        </authorList>
    </citation>
    <scope>NUCLEOTIDE SEQUENCE [LARGE SCALE GENOMIC DNA]</scope>
    <source>
        <strain evidence="1">L495</strain>
    </source>
</reference>
<dbReference type="Proteomes" id="UP000234460">
    <property type="component" value="Chromosome LMANV2"/>
</dbReference>